<proteinExistence type="predicted"/>
<name>A0ABU7AN25_9TELE</name>
<evidence type="ECO:0000313" key="1">
    <source>
        <dbReference type="EMBL" id="MED6239617.1"/>
    </source>
</evidence>
<organism evidence="1 2">
    <name type="scientific">Ataeniobius toweri</name>
    <dbReference type="NCBI Taxonomy" id="208326"/>
    <lineage>
        <taxon>Eukaryota</taxon>
        <taxon>Metazoa</taxon>
        <taxon>Chordata</taxon>
        <taxon>Craniata</taxon>
        <taxon>Vertebrata</taxon>
        <taxon>Euteleostomi</taxon>
        <taxon>Actinopterygii</taxon>
        <taxon>Neopterygii</taxon>
        <taxon>Teleostei</taxon>
        <taxon>Neoteleostei</taxon>
        <taxon>Acanthomorphata</taxon>
        <taxon>Ovalentaria</taxon>
        <taxon>Atherinomorphae</taxon>
        <taxon>Cyprinodontiformes</taxon>
        <taxon>Goodeidae</taxon>
        <taxon>Ataeniobius</taxon>
    </lineage>
</organism>
<sequence length="78" mass="8668">MHNKETLEVKRTAGLSCQKKTVTTRLQHSSLLTTGQTPQRQEWVASGILCSCANPEQKPKLVLVPLRLKGTTHVLECD</sequence>
<dbReference type="EMBL" id="JAHUTI010021714">
    <property type="protein sequence ID" value="MED6239617.1"/>
    <property type="molecule type" value="Genomic_DNA"/>
</dbReference>
<accession>A0ABU7AN25</accession>
<dbReference type="Proteomes" id="UP001345963">
    <property type="component" value="Unassembled WGS sequence"/>
</dbReference>
<reference evidence="1 2" key="1">
    <citation type="submission" date="2021-07" db="EMBL/GenBank/DDBJ databases">
        <authorList>
            <person name="Palmer J.M."/>
        </authorList>
    </citation>
    <scope>NUCLEOTIDE SEQUENCE [LARGE SCALE GENOMIC DNA]</scope>
    <source>
        <strain evidence="1 2">AT_MEX2019</strain>
        <tissue evidence="1">Muscle</tissue>
    </source>
</reference>
<evidence type="ECO:0000313" key="2">
    <source>
        <dbReference type="Proteomes" id="UP001345963"/>
    </source>
</evidence>
<comment type="caution">
    <text evidence="1">The sequence shown here is derived from an EMBL/GenBank/DDBJ whole genome shotgun (WGS) entry which is preliminary data.</text>
</comment>
<keyword evidence="2" id="KW-1185">Reference proteome</keyword>
<protein>
    <submittedName>
        <fullName evidence="1">Uncharacterized protein</fullName>
    </submittedName>
</protein>
<gene>
    <name evidence="1" type="ORF">ATANTOWER_008695</name>
</gene>